<dbReference type="Pfam" id="PF01243">
    <property type="entry name" value="PNPOx_N"/>
    <property type="match status" value="1"/>
</dbReference>
<dbReference type="EMBL" id="LQOW01000008">
    <property type="protein sequence ID" value="ORV62617.1"/>
    <property type="molecule type" value="Genomic_DNA"/>
</dbReference>
<gene>
    <name evidence="3" type="ORF">AWC06_10235</name>
</gene>
<name>A0A1X1V0R4_9MYCO</name>
<dbReference type="OrthoDB" id="162914at2"/>
<dbReference type="STRING" id="1260918.AWC06_10235"/>
<dbReference type="InterPro" id="IPR011576">
    <property type="entry name" value="Pyridox_Oxase_N"/>
</dbReference>
<dbReference type="InterPro" id="IPR052019">
    <property type="entry name" value="F420H2_bilvrd_red/Heme_oxyg"/>
</dbReference>
<feature type="domain" description="Pyridoxamine 5'-phosphate oxidase N-terminal" evidence="2">
    <location>
        <begin position="8"/>
        <end position="109"/>
    </location>
</feature>
<comment type="caution">
    <text evidence="3">The sequence shown here is derived from an EMBL/GenBank/DDBJ whole genome shotgun (WGS) entry which is preliminary data.</text>
</comment>
<dbReference type="Gene3D" id="2.30.110.10">
    <property type="entry name" value="Electron Transport, Fmn-binding Protein, Chain A"/>
    <property type="match status" value="1"/>
</dbReference>
<reference evidence="3 4" key="1">
    <citation type="submission" date="2016-01" db="EMBL/GenBank/DDBJ databases">
        <title>The new phylogeny of the genus Mycobacterium.</title>
        <authorList>
            <person name="Tarcisio F."/>
            <person name="Conor M."/>
            <person name="Antonella G."/>
            <person name="Elisabetta G."/>
            <person name="Giulia F.S."/>
            <person name="Sara T."/>
            <person name="Anna F."/>
            <person name="Clotilde B."/>
            <person name="Roberto B."/>
            <person name="Veronica D.S."/>
            <person name="Fabio R."/>
            <person name="Monica P."/>
            <person name="Olivier J."/>
            <person name="Enrico T."/>
            <person name="Nicola S."/>
        </authorList>
    </citation>
    <scope>NUCLEOTIDE SEQUENCE [LARGE SCALE GENOMIC DNA]</scope>
    <source>
        <strain evidence="3 4">DSM 45731</strain>
    </source>
</reference>
<evidence type="ECO:0000313" key="4">
    <source>
        <dbReference type="Proteomes" id="UP000194000"/>
    </source>
</evidence>
<dbReference type="Proteomes" id="UP000194000">
    <property type="component" value="Unassembled WGS sequence"/>
</dbReference>
<dbReference type="GO" id="GO:0016627">
    <property type="term" value="F:oxidoreductase activity, acting on the CH-CH group of donors"/>
    <property type="evidence" value="ECO:0007669"/>
    <property type="project" value="TreeGrafter"/>
</dbReference>
<evidence type="ECO:0000259" key="2">
    <source>
        <dbReference type="Pfam" id="PF01243"/>
    </source>
</evidence>
<evidence type="ECO:0000313" key="3">
    <source>
        <dbReference type="EMBL" id="ORV62617.1"/>
    </source>
</evidence>
<dbReference type="AlphaFoldDB" id="A0A1X1V0R4"/>
<protein>
    <submittedName>
        <fullName evidence="3">Pyridoxamine 5'-phosphate oxidase</fullName>
    </submittedName>
</protein>
<sequence>MTIRLTVDEAWEVVESAHTGIFTTLRRDGMPIALPVWFVVEDRSIAMMTPAGTKKIARIRHDPRASFLVESGERWSELRGVHFTGRVEVVEDTAATSRIEATVNAKYAAFRPPVANLPAATQAYYAKQVFLRFVPEGRILTWDNARIAMKQS</sequence>
<dbReference type="PANTHER" id="PTHR35176">
    <property type="entry name" value="HEME OXYGENASE HI_0854-RELATED"/>
    <property type="match status" value="1"/>
</dbReference>
<dbReference type="GO" id="GO:0005829">
    <property type="term" value="C:cytosol"/>
    <property type="evidence" value="ECO:0007669"/>
    <property type="project" value="TreeGrafter"/>
</dbReference>
<accession>A0A1X1V0R4</accession>
<dbReference type="PANTHER" id="PTHR35176:SF6">
    <property type="entry name" value="HEME OXYGENASE HI_0854-RELATED"/>
    <property type="match status" value="1"/>
</dbReference>
<proteinExistence type="predicted"/>
<organism evidence="3 4">
    <name type="scientific">Mycobacterium fragae</name>
    <dbReference type="NCBI Taxonomy" id="1260918"/>
    <lineage>
        <taxon>Bacteria</taxon>
        <taxon>Bacillati</taxon>
        <taxon>Actinomycetota</taxon>
        <taxon>Actinomycetes</taxon>
        <taxon>Mycobacteriales</taxon>
        <taxon>Mycobacteriaceae</taxon>
        <taxon>Mycobacterium</taxon>
    </lineage>
</organism>
<dbReference type="RefSeq" id="WP_085195342.1">
    <property type="nucleotide sequence ID" value="NZ_JACKVI010000005.1"/>
</dbReference>
<evidence type="ECO:0000256" key="1">
    <source>
        <dbReference type="ARBA" id="ARBA00023002"/>
    </source>
</evidence>
<keyword evidence="4" id="KW-1185">Reference proteome</keyword>
<dbReference type="InterPro" id="IPR012349">
    <property type="entry name" value="Split_barrel_FMN-bd"/>
</dbReference>
<keyword evidence="1" id="KW-0560">Oxidoreductase</keyword>
<dbReference type="SUPFAM" id="SSF50475">
    <property type="entry name" value="FMN-binding split barrel"/>
    <property type="match status" value="1"/>
</dbReference>
<dbReference type="GO" id="GO:0070967">
    <property type="term" value="F:coenzyme F420 binding"/>
    <property type="evidence" value="ECO:0007669"/>
    <property type="project" value="TreeGrafter"/>
</dbReference>